<sequence length="199" mass="22418">MKTVYVGDCGVDDYSGKLYPGGCALNVAFYANQAGLNIDLVSCLGNDEAAKIPLSVCQKIGLTTDYIHILPGDTPKQKIKVLPSGEKKFIGYYPGVLSDFKLSKKDIDFIWQHEVLITLYYTQISRLFNQLTKIKFPGLKVVDFMDGNDFNHDINFIKKYAYWWDLAFIGLSEKDKRLIQDLLKLAKNMSKTVVITLGS</sequence>
<evidence type="ECO:0000313" key="2">
    <source>
        <dbReference type="EMBL" id="KKS80031.1"/>
    </source>
</evidence>
<dbReference type="InterPro" id="IPR011611">
    <property type="entry name" value="PfkB_dom"/>
</dbReference>
<keyword evidence="2" id="KW-0418">Kinase</keyword>
<reference evidence="2 3" key="1">
    <citation type="journal article" date="2015" name="Nature">
        <title>rRNA introns, odd ribosomes, and small enigmatic genomes across a large radiation of phyla.</title>
        <authorList>
            <person name="Brown C.T."/>
            <person name="Hug L.A."/>
            <person name="Thomas B.C."/>
            <person name="Sharon I."/>
            <person name="Castelle C.J."/>
            <person name="Singh A."/>
            <person name="Wilkins M.J."/>
            <person name="Williams K.H."/>
            <person name="Banfield J.F."/>
        </authorList>
    </citation>
    <scope>NUCLEOTIDE SEQUENCE [LARGE SCALE GENOMIC DNA]</scope>
</reference>
<keyword evidence="2" id="KW-0808">Transferase</keyword>
<feature type="non-terminal residue" evidence="2">
    <location>
        <position position="199"/>
    </location>
</feature>
<gene>
    <name evidence="2" type="ORF">UV54_C0018G0001</name>
</gene>
<dbReference type="Gene3D" id="3.40.1190.20">
    <property type="match status" value="1"/>
</dbReference>
<evidence type="ECO:0000259" key="1">
    <source>
        <dbReference type="Pfam" id="PF00294"/>
    </source>
</evidence>
<dbReference type="STRING" id="1618369.UV54_C0018G0001"/>
<dbReference type="EMBL" id="LCEW01000018">
    <property type="protein sequence ID" value="KKS80031.1"/>
    <property type="molecule type" value="Genomic_DNA"/>
</dbReference>
<dbReference type="GO" id="GO:0016301">
    <property type="term" value="F:kinase activity"/>
    <property type="evidence" value="ECO:0007669"/>
    <property type="project" value="UniProtKB-KW"/>
</dbReference>
<dbReference type="Proteomes" id="UP000034213">
    <property type="component" value="Unassembled WGS sequence"/>
</dbReference>
<name>A0A0G1EAE6_9BACT</name>
<evidence type="ECO:0000313" key="3">
    <source>
        <dbReference type="Proteomes" id="UP000034213"/>
    </source>
</evidence>
<accession>A0A0G1EAE6</accession>
<dbReference type="AlphaFoldDB" id="A0A0G1EAE6"/>
<protein>
    <submittedName>
        <fullName evidence="2">Fructoselysine kinase</fullName>
    </submittedName>
</protein>
<comment type="caution">
    <text evidence="2">The sequence shown here is derived from an EMBL/GenBank/DDBJ whole genome shotgun (WGS) entry which is preliminary data.</text>
</comment>
<dbReference type="InterPro" id="IPR029056">
    <property type="entry name" value="Ribokinase-like"/>
</dbReference>
<dbReference type="Pfam" id="PF00294">
    <property type="entry name" value="PfkB"/>
    <property type="match status" value="1"/>
</dbReference>
<dbReference type="SUPFAM" id="SSF53613">
    <property type="entry name" value="Ribokinase-like"/>
    <property type="match status" value="1"/>
</dbReference>
<proteinExistence type="predicted"/>
<organism evidence="2 3">
    <name type="scientific">Candidatus Beckwithbacteria bacterium GW2011_GWA2_43_10</name>
    <dbReference type="NCBI Taxonomy" id="1618369"/>
    <lineage>
        <taxon>Bacteria</taxon>
        <taxon>Candidatus Beckwithiibacteriota</taxon>
    </lineage>
</organism>
<feature type="domain" description="Carbohydrate kinase PfkB" evidence="1">
    <location>
        <begin position="16"/>
        <end position="104"/>
    </location>
</feature>